<keyword evidence="1" id="KW-0472">Membrane</keyword>
<gene>
    <name evidence="2" type="ORF">EJK17_09495</name>
</gene>
<protein>
    <submittedName>
        <fullName evidence="2">Uncharacterized protein</fullName>
    </submittedName>
</protein>
<feature type="transmembrane region" description="Helical" evidence="1">
    <location>
        <begin position="6"/>
        <end position="23"/>
    </location>
</feature>
<dbReference type="Proteomes" id="UP000288291">
    <property type="component" value="Unassembled WGS sequence"/>
</dbReference>
<sequence>MSVLGVIILLIMVAIAVAFFIAANREIKVYEEWEYENCELSEELTEQVKQEKAAFAKTYTKMTITATILCILSVIPILCGVFFTEALSAKQVDQLMTGLVAGTIILVAIGVFFFIKSNIIMDSYNILLQEEDYTLNKKSGRRSLNRYAAIYWLFFAMLYLGYSFLTGNWDHSWIIWPIAAILYAIIEKILSLKHSKIAPD</sequence>
<accession>A0A437STC8</accession>
<name>A0A437STC8_9LACO</name>
<evidence type="ECO:0000313" key="2">
    <source>
        <dbReference type="EMBL" id="RVU70102.1"/>
    </source>
</evidence>
<keyword evidence="1" id="KW-1133">Transmembrane helix</keyword>
<feature type="transmembrane region" description="Helical" evidence="1">
    <location>
        <begin position="171"/>
        <end position="190"/>
    </location>
</feature>
<feature type="transmembrane region" description="Helical" evidence="1">
    <location>
        <begin position="147"/>
        <end position="165"/>
    </location>
</feature>
<dbReference type="AlphaFoldDB" id="A0A437STC8"/>
<comment type="caution">
    <text evidence="2">The sequence shown here is derived from an EMBL/GenBank/DDBJ whole genome shotgun (WGS) entry which is preliminary data.</text>
</comment>
<feature type="transmembrane region" description="Helical" evidence="1">
    <location>
        <begin position="95"/>
        <end position="115"/>
    </location>
</feature>
<reference evidence="2 3" key="1">
    <citation type="submission" date="2018-12" db="EMBL/GenBank/DDBJ databases">
        <authorList>
            <person name="Meng J."/>
        </authorList>
    </citation>
    <scope>NUCLEOTIDE SEQUENCE [LARGE SCALE GENOMIC DNA]</scope>
    <source>
        <strain evidence="2 3">HT111-2</strain>
    </source>
</reference>
<feature type="transmembrane region" description="Helical" evidence="1">
    <location>
        <begin position="62"/>
        <end position="83"/>
    </location>
</feature>
<evidence type="ECO:0000313" key="3">
    <source>
        <dbReference type="Proteomes" id="UP000288291"/>
    </source>
</evidence>
<organism evidence="2 3">
    <name type="scientific">Lactobacillus xujianguonis</name>
    <dbReference type="NCBI Taxonomy" id="2495899"/>
    <lineage>
        <taxon>Bacteria</taxon>
        <taxon>Bacillati</taxon>
        <taxon>Bacillota</taxon>
        <taxon>Bacilli</taxon>
        <taxon>Lactobacillales</taxon>
        <taxon>Lactobacillaceae</taxon>
        <taxon>Lactobacillus</taxon>
    </lineage>
</organism>
<dbReference type="EMBL" id="RXIA01000031">
    <property type="protein sequence ID" value="RVU70102.1"/>
    <property type="molecule type" value="Genomic_DNA"/>
</dbReference>
<proteinExistence type="predicted"/>
<keyword evidence="3" id="KW-1185">Reference proteome</keyword>
<keyword evidence="1" id="KW-0812">Transmembrane</keyword>
<evidence type="ECO:0000256" key="1">
    <source>
        <dbReference type="SAM" id="Phobius"/>
    </source>
</evidence>